<sequence>MVSYTTWHSHSHHKLLAPKGDTASIHLTIAARKQKQRAHPQESSLDKPSDASSSCSTGPRTPEFKLEGNGLAEGAYRKGEILPEGELLTQEFFLGPGDNADNALHIMFDAHIAIDSQDEERSGGKLLTDDFYLGSGDDTGAALDTINTHMVVNPQDEELELQDIVDTHIDINLPDEEPESPRPPQETDTQDIAIDPPAEDEAAPQEGSYKFYFDVPEPPPPPCDVFSSDGPSAFWQIFLLLVAYLNLRFHLPHRACNLILSVLRTVFLHLGLLSKTDQTALTLRTVFNSLGLQDPFIVLPMCLTCRRIFPMDSPLDLCCDNCNLALFKSKACLQEMFTGSEEKDEEQTNIPHLRFPFHSLSMQLPEFLNREGIEDALDSWRAIEHTQGEMRDIMDGRVWKTLKAADSSLFFDNSLDRSNPDELHIGVTLHFDGFGGERGRSAPSHSSGVLSHCVANLPAHLKYQPGNLMLTGITPGPRELSADELQFVLEADIDDKIRLYKEGVVVQTPRYPNGKYLFNLSNTFTLN</sequence>
<dbReference type="AlphaFoldDB" id="A0A4S4L4N2"/>
<organism evidence="2 3">
    <name type="scientific">Phellinidium pouzarii</name>
    <dbReference type="NCBI Taxonomy" id="167371"/>
    <lineage>
        <taxon>Eukaryota</taxon>
        <taxon>Fungi</taxon>
        <taxon>Dikarya</taxon>
        <taxon>Basidiomycota</taxon>
        <taxon>Agaricomycotina</taxon>
        <taxon>Agaricomycetes</taxon>
        <taxon>Hymenochaetales</taxon>
        <taxon>Hymenochaetaceae</taxon>
        <taxon>Phellinidium</taxon>
    </lineage>
</organism>
<gene>
    <name evidence="2" type="ORF">EW145_g4181</name>
</gene>
<keyword evidence="3" id="KW-1185">Reference proteome</keyword>
<reference evidence="2 3" key="1">
    <citation type="submission" date="2019-02" db="EMBL/GenBank/DDBJ databases">
        <title>Genome sequencing of the rare red list fungi Phellinidium pouzarii.</title>
        <authorList>
            <person name="Buettner E."/>
            <person name="Kellner H."/>
        </authorList>
    </citation>
    <scope>NUCLEOTIDE SEQUENCE [LARGE SCALE GENOMIC DNA]</scope>
    <source>
        <strain evidence="2 3">DSM 108285</strain>
    </source>
</reference>
<name>A0A4S4L4N2_9AGAM</name>
<dbReference type="EMBL" id="SGPK01000203">
    <property type="protein sequence ID" value="THH06304.1"/>
    <property type="molecule type" value="Genomic_DNA"/>
</dbReference>
<feature type="region of interest" description="Disordered" evidence="1">
    <location>
        <begin position="31"/>
        <end position="67"/>
    </location>
</feature>
<proteinExistence type="predicted"/>
<feature type="region of interest" description="Disordered" evidence="1">
    <location>
        <begin position="172"/>
        <end position="192"/>
    </location>
</feature>
<accession>A0A4S4L4N2</accession>
<dbReference type="OrthoDB" id="3267578at2759"/>
<evidence type="ECO:0000313" key="2">
    <source>
        <dbReference type="EMBL" id="THH06304.1"/>
    </source>
</evidence>
<evidence type="ECO:0000313" key="3">
    <source>
        <dbReference type="Proteomes" id="UP000308199"/>
    </source>
</evidence>
<dbReference type="Proteomes" id="UP000308199">
    <property type="component" value="Unassembled WGS sequence"/>
</dbReference>
<evidence type="ECO:0000256" key="1">
    <source>
        <dbReference type="SAM" id="MobiDB-lite"/>
    </source>
</evidence>
<protein>
    <submittedName>
        <fullName evidence="2">Uncharacterized protein</fullName>
    </submittedName>
</protein>
<comment type="caution">
    <text evidence="2">The sequence shown here is derived from an EMBL/GenBank/DDBJ whole genome shotgun (WGS) entry which is preliminary data.</text>
</comment>